<dbReference type="Proteomes" id="UP000295506">
    <property type="component" value="Unassembled WGS sequence"/>
</dbReference>
<dbReference type="EMBL" id="SOBK01000002">
    <property type="protein sequence ID" value="TDT90958.1"/>
    <property type="molecule type" value="Genomic_DNA"/>
</dbReference>
<dbReference type="EMBL" id="CP014206">
    <property type="protein sequence ID" value="AMK12645.1"/>
    <property type="molecule type" value="Genomic_DNA"/>
</dbReference>
<feature type="signal peptide" evidence="1">
    <location>
        <begin position="1"/>
        <end position="23"/>
    </location>
</feature>
<feature type="chain" id="PRO_5044548266" evidence="1">
    <location>
        <begin position="24"/>
        <end position="218"/>
    </location>
</feature>
<reference evidence="2 4" key="1">
    <citation type="journal article" date="2016" name="Front. Microbiol.">
        <title>Genome Sequence of the Piezophilic, Mesophilic Sulfate-Reducing Bacterium Desulfovibrio indicus J2T.</title>
        <authorList>
            <person name="Cao J."/>
            <person name="Maignien L."/>
            <person name="Shao Z."/>
            <person name="Alain K."/>
            <person name="Jebbar M."/>
        </authorList>
    </citation>
    <scope>NUCLEOTIDE SEQUENCE [LARGE SCALE GENOMIC DNA]</scope>
    <source>
        <strain evidence="2 4">J2</strain>
    </source>
</reference>
<sequence length="218" mass="24481">MRTTRSIVLALAVLLASALPVTADVRTGDRNFERAWRVYVTRNTERAMEYFKASAAGYEDALKMDPMERTMNFESTQIKASIAFYFAGQFQACVKTAKTALGDKNKIWDAALFMALAQGRMGDQDAMTDSFKLFLDANPSQRYITTELSKDLPALTGGTMSLADFLDAMDSQVQRQFVDNVMRYNNRAGMIPATESCDGQFWWRKNSSPCMRGVYPGF</sequence>
<evidence type="ECO:0000256" key="1">
    <source>
        <dbReference type="SAM" id="SignalP"/>
    </source>
</evidence>
<evidence type="ECO:0000313" key="5">
    <source>
        <dbReference type="Proteomes" id="UP000295506"/>
    </source>
</evidence>
<keyword evidence="1" id="KW-0732">Signal</keyword>
<dbReference type="Proteomes" id="UP000055611">
    <property type="component" value="Chromosome"/>
</dbReference>
<proteinExistence type="predicted"/>
<dbReference type="KEGG" id="dej:AWY79_16790"/>
<dbReference type="SUPFAM" id="SSF48452">
    <property type="entry name" value="TPR-like"/>
    <property type="match status" value="1"/>
</dbReference>
<name>A0A126QT76_9BACT</name>
<accession>A0A126QT76</accession>
<evidence type="ECO:0000313" key="3">
    <source>
        <dbReference type="EMBL" id="TDT90958.1"/>
    </source>
</evidence>
<dbReference type="Gene3D" id="1.25.40.10">
    <property type="entry name" value="Tetratricopeptide repeat domain"/>
    <property type="match status" value="1"/>
</dbReference>
<evidence type="ECO:0000313" key="4">
    <source>
        <dbReference type="Proteomes" id="UP000055611"/>
    </source>
</evidence>
<evidence type="ECO:0000313" key="2">
    <source>
        <dbReference type="EMBL" id="AMK12645.1"/>
    </source>
</evidence>
<reference evidence="3 5" key="2">
    <citation type="submission" date="2019-03" db="EMBL/GenBank/DDBJ databases">
        <title>Genomic Encyclopedia of Type Strains, Phase IV (KMG-IV): sequencing the most valuable type-strain genomes for metagenomic binning, comparative biology and taxonomic classification.</title>
        <authorList>
            <person name="Goeker M."/>
        </authorList>
    </citation>
    <scope>NUCLEOTIDE SEQUENCE [LARGE SCALE GENOMIC DNA]</scope>
    <source>
        <strain evidence="3 5">DSM 101483</strain>
    </source>
</reference>
<organism evidence="3 5">
    <name type="scientific">Pseudodesulfovibrio indicus</name>
    <dbReference type="NCBI Taxonomy" id="1716143"/>
    <lineage>
        <taxon>Bacteria</taxon>
        <taxon>Pseudomonadati</taxon>
        <taxon>Thermodesulfobacteriota</taxon>
        <taxon>Desulfovibrionia</taxon>
        <taxon>Desulfovibrionales</taxon>
        <taxon>Desulfovibrionaceae</taxon>
    </lineage>
</organism>
<gene>
    <name evidence="2" type="ORF">AWY79_16790</name>
    <name evidence="3" type="ORF">EDC59_102392</name>
</gene>
<dbReference type="RefSeq" id="WP_066806436.1">
    <property type="nucleotide sequence ID" value="NZ_CP014206.1"/>
</dbReference>
<protein>
    <submittedName>
        <fullName evidence="3">Uncharacterized protein</fullName>
    </submittedName>
</protein>
<dbReference type="InterPro" id="IPR011990">
    <property type="entry name" value="TPR-like_helical_dom_sf"/>
</dbReference>
<dbReference type="AlphaFoldDB" id="A0A126QT76"/>
<keyword evidence="4" id="KW-1185">Reference proteome</keyword>
<dbReference type="OrthoDB" id="5460369at2"/>